<reference evidence="8 9" key="1">
    <citation type="submission" date="2016-08" db="EMBL/GenBank/DDBJ databases">
        <title>Analysis of Carbohydrate Active Enzymes in Thermogemmatispora T81 Reveals Carbohydrate Degradation Ability.</title>
        <authorList>
            <person name="Tomazini A."/>
            <person name="Lal S."/>
            <person name="Stott M."/>
            <person name="Henrissat B."/>
            <person name="Polikarpov I."/>
            <person name="Sparling R."/>
            <person name="Levin D.B."/>
        </authorList>
    </citation>
    <scope>NUCLEOTIDE SEQUENCE [LARGE SCALE GENOMIC DNA]</scope>
    <source>
        <strain evidence="8 9">T81</strain>
    </source>
</reference>
<keyword evidence="4" id="KW-0408">Iron</keyword>
<accession>A0A328VJP2</accession>
<comment type="caution">
    <text evidence="8">The sequence shown here is derived from an EMBL/GenBank/DDBJ whole genome shotgun (WGS) entry which is preliminary data.</text>
</comment>
<feature type="domain" description="2Fe-2S ferredoxin-type" evidence="7">
    <location>
        <begin position="5"/>
        <end position="81"/>
    </location>
</feature>
<protein>
    <submittedName>
        <fullName evidence="8">Carbon monoxide dehydrogenase</fullName>
    </submittedName>
</protein>
<name>A0A328VJP2_9CHLR</name>
<dbReference type="InterPro" id="IPR002888">
    <property type="entry name" value="2Fe-2S-bd"/>
</dbReference>
<keyword evidence="3" id="KW-0560">Oxidoreductase</keyword>
<keyword evidence="5" id="KW-0411">Iron-sulfur</keyword>
<evidence type="ECO:0000256" key="5">
    <source>
        <dbReference type="ARBA" id="ARBA00023014"/>
    </source>
</evidence>
<dbReference type="PROSITE" id="PS51085">
    <property type="entry name" value="2FE2S_FER_2"/>
    <property type="match status" value="1"/>
</dbReference>
<dbReference type="SUPFAM" id="SSF47741">
    <property type="entry name" value="CO dehydrogenase ISP C-domain like"/>
    <property type="match status" value="1"/>
</dbReference>
<dbReference type="FunFam" id="3.10.20.30:FF:000020">
    <property type="entry name" value="Xanthine dehydrogenase iron-sulfur subunit"/>
    <property type="match status" value="1"/>
</dbReference>
<dbReference type="Pfam" id="PF00111">
    <property type="entry name" value="Fer2"/>
    <property type="match status" value="1"/>
</dbReference>
<dbReference type="InterPro" id="IPR001041">
    <property type="entry name" value="2Fe-2S_ferredoxin-type"/>
</dbReference>
<evidence type="ECO:0000313" key="8">
    <source>
        <dbReference type="EMBL" id="RAQ98118.1"/>
    </source>
</evidence>
<dbReference type="RefSeq" id="WP_112433114.1">
    <property type="nucleotide sequence ID" value="NZ_MCIF01000002.1"/>
</dbReference>
<evidence type="ECO:0000256" key="1">
    <source>
        <dbReference type="ARBA" id="ARBA00022714"/>
    </source>
</evidence>
<dbReference type="Gene3D" id="3.10.20.30">
    <property type="match status" value="1"/>
</dbReference>
<dbReference type="OrthoDB" id="9796880at2"/>
<dbReference type="Proteomes" id="UP000248706">
    <property type="component" value="Unassembled WGS sequence"/>
</dbReference>
<evidence type="ECO:0000256" key="6">
    <source>
        <dbReference type="ARBA" id="ARBA00060707"/>
    </source>
</evidence>
<dbReference type="PANTHER" id="PTHR44379">
    <property type="entry name" value="OXIDOREDUCTASE WITH IRON-SULFUR SUBUNIT"/>
    <property type="match status" value="1"/>
</dbReference>
<dbReference type="GO" id="GO:0016491">
    <property type="term" value="F:oxidoreductase activity"/>
    <property type="evidence" value="ECO:0007669"/>
    <property type="project" value="UniProtKB-KW"/>
</dbReference>
<comment type="pathway">
    <text evidence="6">Alkaloid degradation; nicotine degradation.</text>
</comment>
<evidence type="ECO:0000256" key="4">
    <source>
        <dbReference type="ARBA" id="ARBA00023004"/>
    </source>
</evidence>
<evidence type="ECO:0000256" key="3">
    <source>
        <dbReference type="ARBA" id="ARBA00023002"/>
    </source>
</evidence>
<gene>
    <name evidence="8" type="ORF">A4R35_21435</name>
</gene>
<evidence type="ECO:0000256" key="2">
    <source>
        <dbReference type="ARBA" id="ARBA00022723"/>
    </source>
</evidence>
<dbReference type="AlphaFoldDB" id="A0A328VJP2"/>
<keyword evidence="9" id="KW-1185">Reference proteome</keyword>
<dbReference type="FunFam" id="1.10.150.120:FF:000003">
    <property type="entry name" value="Carbon monoxide dehydrogenase, small subunit"/>
    <property type="match status" value="1"/>
</dbReference>
<dbReference type="InterPro" id="IPR036884">
    <property type="entry name" value="2Fe-2S-bd_dom_sf"/>
</dbReference>
<dbReference type="InterPro" id="IPR012675">
    <property type="entry name" value="Beta-grasp_dom_sf"/>
</dbReference>
<evidence type="ECO:0000313" key="9">
    <source>
        <dbReference type="Proteomes" id="UP000248706"/>
    </source>
</evidence>
<evidence type="ECO:0000259" key="7">
    <source>
        <dbReference type="PROSITE" id="PS51085"/>
    </source>
</evidence>
<dbReference type="SUPFAM" id="SSF54292">
    <property type="entry name" value="2Fe-2S ferredoxin-like"/>
    <property type="match status" value="1"/>
</dbReference>
<dbReference type="InterPro" id="IPR036010">
    <property type="entry name" value="2Fe-2S_ferredoxin-like_sf"/>
</dbReference>
<dbReference type="EMBL" id="MCIF01000002">
    <property type="protein sequence ID" value="RAQ98118.1"/>
    <property type="molecule type" value="Genomic_DNA"/>
</dbReference>
<dbReference type="PANTHER" id="PTHR44379:SF5">
    <property type="entry name" value="OXIDOREDUCTASE WITH IRON-SULFUR SUBUNIT"/>
    <property type="match status" value="1"/>
</dbReference>
<dbReference type="GO" id="GO:0046872">
    <property type="term" value="F:metal ion binding"/>
    <property type="evidence" value="ECO:0007669"/>
    <property type="project" value="UniProtKB-KW"/>
</dbReference>
<dbReference type="CDD" id="cd00207">
    <property type="entry name" value="fer2"/>
    <property type="match status" value="1"/>
</dbReference>
<keyword evidence="2" id="KW-0479">Metal-binding</keyword>
<dbReference type="Pfam" id="PF01799">
    <property type="entry name" value="Fer2_2"/>
    <property type="match status" value="1"/>
</dbReference>
<organism evidence="8 9">
    <name type="scientific">Thermogemmatispora tikiterensis</name>
    <dbReference type="NCBI Taxonomy" id="1825093"/>
    <lineage>
        <taxon>Bacteria</taxon>
        <taxon>Bacillati</taxon>
        <taxon>Chloroflexota</taxon>
        <taxon>Ktedonobacteria</taxon>
        <taxon>Thermogemmatisporales</taxon>
        <taxon>Thermogemmatisporaceae</taxon>
        <taxon>Thermogemmatispora</taxon>
    </lineage>
</organism>
<proteinExistence type="predicted"/>
<sequence>MTTKREITVTVNGQQYRSEVEPRMLLVHYLRDVLDLTGTHIGCDTSQCGACTVLLNGEAVKSCTVLAVQADGCEVTTIEGLAPEGQLHPLQEGFWEKHGLQCGFCTPGMIMAAYQLLKTNPNPSEDEIRKGLEGNICRCTGYQNIVRAVQYAAEKLQAGASQPVGASE</sequence>
<dbReference type="Gene3D" id="1.10.150.120">
    <property type="entry name" value="[2Fe-2S]-binding domain"/>
    <property type="match status" value="1"/>
</dbReference>
<dbReference type="GO" id="GO:0051537">
    <property type="term" value="F:2 iron, 2 sulfur cluster binding"/>
    <property type="evidence" value="ECO:0007669"/>
    <property type="project" value="UniProtKB-KW"/>
</dbReference>
<dbReference type="InterPro" id="IPR051452">
    <property type="entry name" value="Diverse_Oxidoreductases"/>
</dbReference>
<keyword evidence="1" id="KW-0001">2Fe-2S</keyword>